<dbReference type="InterPro" id="IPR013118">
    <property type="entry name" value="Mannitol_DH_C"/>
</dbReference>
<gene>
    <name evidence="5" type="ORF">FF124_18415</name>
</gene>
<name>A0A5C4JPE6_9HYPH</name>
<dbReference type="PRINTS" id="PR00084">
    <property type="entry name" value="MTLDHDRGNASE"/>
</dbReference>
<dbReference type="InterPro" id="IPR050988">
    <property type="entry name" value="Mannitol_DH/Oxidoreductase"/>
</dbReference>
<keyword evidence="1" id="KW-0560">Oxidoreductase</keyword>
<accession>A0A5C4JPE6</accession>
<dbReference type="Proteomes" id="UP000307874">
    <property type="component" value="Unassembled WGS sequence"/>
</dbReference>
<dbReference type="Pfam" id="PF01232">
    <property type="entry name" value="Mannitol_dh"/>
    <property type="match status" value="1"/>
</dbReference>
<dbReference type="InterPro" id="IPR013131">
    <property type="entry name" value="Mannitol_DH_N"/>
</dbReference>
<proteinExistence type="predicted"/>
<evidence type="ECO:0000256" key="1">
    <source>
        <dbReference type="ARBA" id="ARBA00023002"/>
    </source>
</evidence>
<dbReference type="Pfam" id="PF08125">
    <property type="entry name" value="Mannitol_dh_C"/>
    <property type="match status" value="1"/>
</dbReference>
<dbReference type="OrthoDB" id="271711at2"/>
<dbReference type="InterPro" id="IPR023027">
    <property type="entry name" value="Mannitol_DH_CS"/>
</dbReference>
<dbReference type="GO" id="GO:0016616">
    <property type="term" value="F:oxidoreductase activity, acting on the CH-OH group of donors, NAD or NADP as acceptor"/>
    <property type="evidence" value="ECO:0007669"/>
    <property type="project" value="TreeGrafter"/>
</dbReference>
<dbReference type="PROSITE" id="PS00974">
    <property type="entry name" value="MANNITOL_DHGENASE"/>
    <property type="match status" value="1"/>
</dbReference>
<evidence type="ECO:0000259" key="4">
    <source>
        <dbReference type="Pfam" id="PF08125"/>
    </source>
</evidence>
<dbReference type="SUPFAM" id="SSF48179">
    <property type="entry name" value="6-phosphogluconate dehydrogenase C-terminal domain-like"/>
    <property type="match status" value="1"/>
</dbReference>
<evidence type="ECO:0000313" key="5">
    <source>
        <dbReference type="EMBL" id="TNB46489.1"/>
    </source>
</evidence>
<dbReference type="InterPro" id="IPR000669">
    <property type="entry name" value="Mannitol_DH"/>
</dbReference>
<dbReference type="Gene3D" id="3.40.50.720">
    <property type="entry name" value="NAD(P)-binding Rossmann-like Domain"/>
    <property type="match status" value="1"/>
</dbReference>
<feature type="domain" description="Mannitol dehydrogenase N-terminal" evidence="3">
    <location>
        <begin position="20"/>
        <end position="267"/>
    </location>
</feature>
<reference evidence="5 6" key="1">
    <citation type="submission" date="2019-06" db="EMBL/GenBank/DDBJ databases">
        <title>Martelella lutilitoris sp. nov., isolated from a tidal mudflat.</title>
        <authorList>
            <person name="Kim Y.-J."/>
        </authorList>
    </citation>
    <scope>NUCLEOTIDE SEQUENCE [LARGE SCALE GENOMIC DNA]</scope>
    <source>
        <strain evidence="5 6">GH2-6</strain>
    </source>
</reference>
<dbReference type="RefSeq" id="WP_138749933.1">
    <property type="nucleotide sequence ID" value="NZ_VCLB01000010.1"/>
</dbReference>
<evidence type="ECO:0000256" key="2">
    <source>
        <dbReference type="ARBA" id="ARBA00023027"/>
    </source>
</evidence>
<dbReference type="GO" id="GO:0019594">
    <property type="term" value="P:mannitol metabolic process"/>
    <property type="evidence" value="ECO:0007669"/>
    <property type="project" value="InterPro"/>
</dbReference>
<protein>
    <submittedName>
        <fullName evidence="5">Mannitol dehydrogenase family protein</fullName>
    </submittedName>
</protein>
<dbReference type="EMBL" id="VCLB01000010">
    <property type="protein sequence ID" value="TNB46489.1"/>
    <property type="molecule type" value="Genomic_DNA"/>
</dbReference>
<dbReference type="PANTHER" id="PTHR43362">
    <property type="entry name" value="MANNITOL DEHYDROGENASE DSF1-RELATED"/>
    <property type="match status" value="1"/>
</dbReference>
<dbReference type="InterPro" id="IPR008927">
    <property type="entry name" value="6-PGluconate_DH-like_C_sf"/>
</dbReference>
<dbReference type="InterPro" id="IPR036291">
    <property type="entry name" value="NAD(P)-bd_dom_sf"/>
</dbReference>
<dbReference type="PANTHER" id="PTHR43362:SF1">
    <property type="entry name" value="MANNITOL DEHYDROGENASE 2-RELATED"/>
    <property type="match status" value="1"/>
</dbReference>
<dbReference type="InterPro" id="IPR013328">
    <property type="entry name" value="6PGD_dom2"/>
</dbReference>
<comment type="caution">
    <text evidence="5">The sequence shown here is derived from an EMBL/GenBank/DDBJ whole genome shotgun (WGS) entry which is preliminary data.</text>
</comment>
<feature type="domain" description="Mannitol dehydrogenase C-terminal" evidence="4">
    <location>
        <begin position="276"/>
        <end position="465"/>
    </location>
</feature>
<dbReference type="Gene3D" id="1.10.1040.10">
    <property type="entry name" value="N-(1-d-carboxylethyl)-l-norvaline Dehydrogenase, domain 2"/>
    <property type="match status" value="1"/>
</dbReference>
<dbReference type="SUPFAM" id="SSF51735">
    <property type="entry name" value="NAD(P)-binding Rossmann-fold domains"/>
    <property type="match status" value="1"/>
</dbReference>
<dbReference type="AlphaFoldDB" id="A0A5C4JPE6"/>
<keyword evidence="6" id="KW-1185">Reference proteome</keyword>
<keyword evidence="2" id="KW-0520">NAD</keyword>
<sequence>MQETIIRANPEFAKDELRPRILHIGFGGFARAHPMVYLQEGMNKAGGDFGVVAVRLNSGMEELTALDEAGHDYLIAEMDAETVTARKIGVVTGTCHPKRDGIDTLLDLIASEAMAVISLTITEKGYCVRNGHLDLENKGIIADLATPEEPGTAIGVIVEGLNRRRNAGRDGLTVLSCDNQPDNGKLARAAVLSYAHQRDGKLADWIDANVSFPSTMVDRVVPALDDYGRGVLRSLNDGKDDENGIVCEPFRQWVIEDDFATARPPFEEGGAMMTDDVRPFEMMKLRMLNGAHTFLAMLGSLAGLETVSACMEDDVFRRAARQIMMDEQRPTLPEIEGVSFEEYADALIERFANPKLKHRTAQIAWDTSQKLPQRLLHGIEINIRNNHPWPLLALAVAGWIRFVKVTSEKGGKLTDPLSEELLAEAKAYDGDQLVDRILSNESIFEEDLRREPAFRSAITGAYRYIVEKGPRAAVEAVLKA</sequence>
<organism evidence="5 6">
    <name type="scientific">Martelella lutilitoris</name>
    <dbReference type="NCBI Taxonomy" id="2583532"/>
    <lineage>
        <taxon>Bacteria</taxon>
        <taxon>Pseudomonadati</taxon>
        <taxon>Pseudomonadota</taxon>
        <taxon>Alphaproteobacteria</taxon>
        <taxon>Hyphomicrobiales</taxon>
        <taxon>Aurantimonadaceae</taxon>
        <taxon>Martelella</taxon>
    </lineage>
</organism>
<evidence type="ECO:0000259" key="3">
    <source>
        <dbReference type="Pfam" id="PF01232"/>
    </source>
</evidence>
<evidence type="ECO:0000313" key="6">
    <source>
        <dbReference type="Proteomes" id="UP000307874"/>
    </source>
</evidence>